<keyword evidence="3" id="KW-0862">Zinc</keyword>
<keyword evidence="1" id="KW-0479">Metal-binding</keyword>
<proteinExistence type="predicted"/>
<reference evidence="5 6" key="1">
    <citation type="submission" date="2018-09" db="EMBL/GenBank/DDBJ databases">
        <title>Bacillus saliacetes sp. nov., isolated from Thai shrimp paste (Ka-pi).</title>
        <authorList>
            <person name="Daroonpunt R."/>
            <person name="Tanasupawat S."/>
            <person name="Yiamsombut S."/>
        </authorList>
    </citation>
    <scope>NUCLEOTIDE SEQUENCE [LARGE SCALE GENOMIC DNA]</scope>
    <source>
        <strain evidence="5 6">SKP7-4</strain>
    </source>
</reference>
<feature type="domain" description="CHY-type" evidence="4">
    <location>
        <begin position="10"/>
        <end position="88"/>
    </location>
</feature>
<evidence type="ECO:0000256" key="2">
    <source>
        <dbReference type="ARBA" id="ARBA00022771"/>
    </source>
</evidence>
<dbReference type="RefSeq" id="WP_119549488.1">
    <property type="nucleotide sequence ID" value="NZ_QXIR01000046.1"/>
</dbReference>
<dbReference type="InterPro" id="IPR037274">
    <property type="entry name" value="Znf_CHY_sf"/>
</dbReference>
<evidence type="ECO:0000256" key="1">
    <source>
        <dbReference type="ARBA" id="ARBA00022723"/>
    </source>
</evidence>
<evidence type="ECO:0000256" key="3">
    <source>
        <dbReference type="ARBA" id="ARBA00022833"/>
    </source>
</evidence>
<dbReference type="GO" id="GO:0045041">
    <property type="term" value="P:protein import into mitochondrial intermembrane space"/>
    <property type="evidence" value="ECO:0007669"/>
    <property type="project" value="TreeGrafter"/>
</dbReference>
<dbReference type="OrthoDB" id="882119at2"/>
<organism evidence="5 6">
    <name type="scientific">Bacillus salacetis</name>
    <dbReference type="NCBI Taxonomy" id="2315464"/>
    <lineage>
        <taxon>Bacteria</taxon>
        <taxon>Bacillati</taxon>
        <taxon>Bacillota</taxon>
        <taxon>Bacilli</taxon>
        <taxon>Bacillales</taxon>
        <taxon>Bacillaceae</taxon>
        <taxon>Bacillus</taxon>
    </lineage>
</organism>
<dbReference type="AlphaFoldDB" id="A0A3A1QMV1"/>
<keyword evidence="2" id="KW-0863">Zinc-finger</keyword>
<gene>
    <name evidence="5" type="ORF">D3H55_21980</name>
</gene>
<dbReference type="PANTHER" id="PTHR28082:SF1">
    <property type="entry name" value="HELPER OF TIM PROTEIN 13"/>
    <property type="match status" value="1"/>
</dbReference>
<dbReference type="PROSITE" id="PS51266">
    <property type="entry name" value="ZF_CHY"/>
    <property type="match status" value="1"/>
</dbReference>
<comment type="caution">
    <text evidence="5">The sequence shown here is derived from an EMBL/GenBank/DDBJ whole genome shotgun (WGS) entry which is preliminary data.</text>
</comment>
<dbReference type="InterPro" id="IPR008913">
    <property type="entry name" value="Znf_CHY"/>
</dbReference>
<evidence type="ECO:0000313" key="6">
    <source>
        <dbReference type="Proteomes" id="UP000265801"/>
    </source>
</evidence>
<dbReference type="Proteomes" id="UP000265801">
    <property type="component" value="Unassembled WGS sequence"/>
</dbReference>
<dbReference type="EMBL" id="QXIR01000046">
    <property type="protein sequence ID" value="RIW28260.1"/>
    <property type="molecule type" value="Genomic_DNA"/>
</dbReference>
<dbReference type="PIRSF" id="PIRSF017292">
    <property type="entry name" value="UCP017292_Znf_CHY"/>
    <property type="match status" value="1"/>
</dbReference>
<sequence>MKGHEVRGVDLDSRTRCRHYHSEIDIIAIKFKCCNTYYPCHLCHKESAGHPSEVWGREERQEKAVLCGSCGHELSIAEYMDCRSSCPECAASFNPGCALHYDLYFEI</sequence>
<dbReference type="InterPro" id="IPR016694">
    <property type="entry name" value="UCP017292"/>
</dbReference>
<dbReference type="SUPFAM" id="SSF161219">
    <property type="entry name" value="CHY zinc finger-like"/>
    <property type="match status" value="1"/>
</dbReference>
<name>A0A3A1QMV1_9BACI</name>
<keyword evidence="6" id="KW-1185">Reference proteome</keyword>
<dbReference type="InterPro" id="IPR052604">
    <property type="entry name" value="Mito_Tim_assembly_helper"/>
</dbReference>
<protein>
    <recommendedName>
        <fullName evidence="4">CHY-type domain-containing protein</fullName>
    </recommendedName>
</protein>
<accession>A0A3A1QMV1</accession>
<evidence type="ECO:0000313" key="5">
    <source>
        <dbReference type="EMBL" id="RIW28260.1"/>
    </source>
</evidence>
<dbReference type="GO" id="GO:0008270">
    <property type="term" value="F:zinc ion binding"/>
    <property type="evidence" value="ECO:0007669"/>
    <property type="project" value="UniProtKB-KW"/>
</dbReference>
<dbReference type="Pfam" id="PF05495">
    <property type="entry name" value="zf-CHY"/>
    <property type="match status" value="1"/>
</dbReference>
<evidence type="ECO:0000259" key="4">
    <source>
        <dbReference type="PROSITE" id="PS51266"/>
    </source>
</evidence>
<dbReference type="PANTHER" id="PTHR28082">
    <property type="entry name" value="ZINC FINGER PROTEIN"/>
    <property type="match status" value="1"/>
</dbReference>